<dbReference type="Gene3D" id="3.40.50.150">
    <property type="entry name" value="Vaccinia Virus protein VP39"/>
    <property type="match status" value="1"/>
</dbReference>
<comment type="similarity">
    <text evidence="1">Belongs to the N(4)/N(6)-methyltransferase family.</text>
</comment>
<dbReference type="EC" id="2.1.1.-" evidence="8"/>
<dbReference type="GO" id="GO:0032259">
    <property type="term" value="P:methylation"/>
    <property type="evidence" value="ECO:0007669"/>
    <property type="project" value="UniProtKB-KW"/>
</dbReference>
<evidence type="ECO:0000313" key="8">
    <source>
        <dbReference type="EMBL" id="MFC0475275.1"/>
    </source>
</evidence>
<evidence type="ECO:0000256" key="3">
    <source>
        <dbReference type="ARBA" id="ARBA00022679"/>
    </source>
</evidence>
<evidence type="ECO:0000256" key="6">
    <source>
        <dbReference type="SAM" id="MobiDB-lite"/>
    </source>
</evidence>
<gene>
    <name evidence="8" type="ORF">ACFFHF_08425</name>
</gene>
<feature type="domain" description="DNA methylase N-4/N-6" evidence="7">
    <location>
        <begin position="113"/>
        <end position="431"/>
    </location>
</feature>
<accession>A0ABV6KPP6</accession>
<organism evidence="8 9">
    <name type="scientific">Robertmurraya beringensis</name>
    <dbReference type="NCBI Taxonomy" id="641660"/>
    <lineage>
        <taxon>Bacteria</taxon>
        <taxon>Bacillati</taxon>
        <taxon>Bacillota</taxon>
        <taxon>Bacilli</taxon>
        <taxon>Bacillales</taxon>
        <taxon>Bacillaceae</taxon>
        <taxon>Robertmurraya</taxon>
    </lineage>
</organism>
<keyword evidence="2 8" id="KW-0489">Methyltransferase</keyword>
<dbReference type="Pfam" id="PF01555">
    <property type="entry name" value="N6_N4_Mtase"/>
    <property type="match status" value="1"/>
</dbReference>
<keyword evidence="9" id="KW-1185">Reference proteome</keyword>
<evidence type="ECO:0000259" key="7">
    <source>
        <dbReference type="Pfam" id="PF01555"/>
    </source>
</evidence>
<keyword evidence="5" id="KW-0680">Restriction system</keyword>
<keyword evidence="3 8" id="KW-0808">Transferase</keyword>
<keyword evidence="4" id="KW-0949">S-adenosyl-L-methionine</keyword>
<dbReference type="PRINTS" id="PR00506">
    <property type="entry name" value="D21N6MTFRASE"/>
</dbReference>
<evidence type="ECO:0000256" key="1">
    <source>
        <dbReference type="ARBA" id="ARBA00006594"/>
    </source>
</evidence>
<evidence type="ECO:0000256" key="2">
    <source>
        <dbReference type="ARBA" id="ARBA00022603"/>
    </source>
</evidence>
<proteinExistence type="inferred from homology"/>
<evidence type="ECO:0000313" key="9">
    <source>
        <dbReference type="Proteomes" id="UP001589738"/>
    </source>
</evidence>
<feature type="region of interest" description="Disordered" evidence="6">
    <location>
        <begin position="68"/>
        <end position="88"/>
    </location>
</feature>
<reference evidence="8 9" key="1">
    <citation type="submission" date="2024-09" db="EMBL/GenBank/DDBJ databases">
        <authorList>
            <person name="Sun Q."/>
            <person name="Mori K."/>
        </authorList>
    </citation>
    <scope>NUCLEOTIDE SEQUENCE [LARGE SCALE GENOMIC DNA]</scope>
    <source>
        <strain evidence="8 9">CGMCC 1.9126</strain>
    </source>
</reference>
<dbReference type="EMBL" id="JBHLUU010000025">
    <property type="protein sequence ID" value="MFC0475275.1"/>
    <property type="molecule type" value="Genomic_DNA"/>
</dbReference>
<protein>
    <submittedName>
        <fullName evidence="8">Site-specific DNA-methyltransferase</fullName>
        <ecNumber evidence="8">2.1.1.-</ecNumber>
    </submittedName>
</protein>
<dbReference type="RefSeq" id="WP_377057871.1">
    <property type="nucleotide sequence ID" value="NZ_JBHLUU010000025.1"/>
</dbReference>
<dbReference type="SUPFAM" id="SSF53335">
    <property type="entry name" value="S-adenosyl-L-methionine-dependent methyltransferases"/>
    <property type="match status" value="1"/>
</dbReference>
<dbReference type="PROSITE" id="PS00092">
    <property type="entry name" value="N6_MTASE"/>
    <property type="match status" value="1"/>
</dbReference>
<sequence>MDNKLSGESTDLTKRNLERLKELFPEVLTDGDKIDFDQLKTVLGEAVEDKSERYQFTWHGKKQTILGAQKPSKGTLRPDPEKSKGFDSTENLYIEGDNLEVLKLLQKSYNGKIKMIYIDPPYNTGKDFVYKDNFRDGVQNYLEQTRQIDAEGNRLTTNTESNGRFHTDWLNMMYARLKLARNVLTDDGVIFISIDDSEQEKLKMICNEIFGEGNFIAQIIWERSFAPINLKKHFSESHDFILCYAKDRNQLICNGLPQTEELLARYKNPDHDPRGPWQSDNFSVGPAIEEKRYEITTPGGRKIYPPDGRCWLLTKERYQEFLADNRIWFGEDGNNVPRVKRFLSEVKSTVTPMTIWKHEEVGHSQSASQALKKLFNEKSYFTYPKPVDLIKRLLMLYTNSDSIVLDFFSGSATTAHAVMQLNAEDGGNRKFIMVQLPELLDEKSEAYKDGYRTICDIGEERIRRAGEKIKQESAGIDPESLDIGFKVLRLSSSNIREWNTDFENIEDELDLFESPFMDERSELDIVYEIMLKHGLELTYPIEVFEVNGKNVYDIAFGNLFICLSDHIDTRVAQSIIDKRNEYGIETSSVVLSDAGFGGNDSEKLNCMELLKDAGYPEDNLLTI</sequence>
<dbReference type="GO" id="GO:0008168">
    <property type="term" value="F:methyltransferase activity"/>
    <property type="evidence" value="ECO:0007669"/>
    <property type="project" value="UniProtKB-KW"/>
</dbReference>
<comment type="caution">
    <text evidence="8">The sequence shown here is derived from an EMBL/GenBank/DDBJ whole genome shotgun (WGS) entry which is preliminary data.</text>
</comment>
<dbReference type="InterPro" id="IPR029063">
    <property type="entry name" value="SAM-dependent_MTases_sf"/>
</dbReference>
<evidence type="ECO:0000256" key="4">
    <source>
        <dbReference type="ARBA" id="ARBA00022691"/>
    </source>
</evidence>
<dbReference type="PIRSF" id="PIRSF015855">
    <property type="entry name" value="TypeIII_Mtase_mKpnI"/>
    <property type="match status" value="1"/>
</dbReference>
<dbReference type="InterPro" id="IPR002295">
    <property type="entry name" value="N4/N6-MTase_EcoPI_Mod-like"/>
</dbReference>
<dbReference type="Proteomes" id="UP001589738">
    <property type="component" value="Unassembled WGS sequence"/>
</dbReference>
<name>A0ABV6KPP6_9BACI</name>
<dbReference type="InterPro" id="IPR002941">
    <property type="entry name" value="DNA_methylase_N4/N6"/>
</dbReference>
<dbReference type="InterPro" id="IPR002052">
    <property type="entry name" value="DNA_methylase_N6_adenine_CS"/>
</dbReference>
<feature type="compositionally biased region" description="Basic and acidic residues" evidence="6">
    <location>
        <begin position="76"/>
        <end position="87"/>
    </location>
</feature>
<evidence type="ECO:0000256" key="5">
    <source>
        <dbReference type="ARBA" id="ARBA00022747"/>
    </source>
</evidence>